<evidence type="ECO:0000313" key="2">
    <source>
        <dbReference type="Proteomes" id="UP001432027"/>
    </source>
</evidence>
<accession>A0AAV5TFI6</accession>
<proteinExistence type="predicted"/>
<sequence>LPHLFRANRCNAAGSECHQSVCCVFKAIAASGNYIRLSTRRQAMFNPEKMKVCLPQLSIWKMYSSGHELRESTKTPAQEEVGLNH</sequence>
<dbReference type="EMBL" id="BTSX01000004">
    <property type="protein sequence ID" value="GMS93398.1"/>
    <property type="molecule type" value="Genomic_DNA"/>
</dbReference>
<evidence type="ECO:0000313" key="1">
    <source>
        <dbReference type="EMBL" id="GMS93398.1"/>
    </source>
</evidence>
<name>A0AAV5TFI6_9BILA</name>
<protein>
    <recommendedName>
        <fullName evidence="3">Ribosomal protein</fullName>
    </recommendedName>
</protein>
<comment type="caution">
    <text evidence="1">The sequence shown here is derived from an EMBL/GenBank/DDBJ whole genome shotgun (WGS) entry which is preliminary data.</text>
</comment>
<dbReference type="AlphaFoldDB" id="A0AAV5TFI6"/>
<feature type="non-terminal residue" evidence="1">
    <location>
        <position position="1"/>
    </location>
</feature>
<keyword evidence="2" id="KW-1185">Reference proteome</keyword>
<reference evidence="1" key="1">
    <citation type="submission" date="2023-10" db="EMBL/GenBank/DDBJ databases">
        <title>Genome assembly of Pristionchus species.</title>
        <authorList>
            <person name="Yoshida K."/>
            <person name="Sommer R.J."/>
        </authorList>
    </citation>
    <scope>NUCLEOTIDE SEQUENCE</scope>
    <source>
        <strain evidence="1">RS0144</strain>
    </source>
</reference>
<organism evidence="1 2">
    <name type="scientific">Pristionchus entomophagus</name>
    <dbReference type="NCBI Taxonomy" id="358040"/>
    <lineage>
        <taxon>Eukaryota</taxon>
        <taxon>Metazoa</taxon>
        <taxon>Ecdysozoa</taxon>
        <taxon>Nematoda</taxon>
        <taxon>Chromadorea</taxon>
        <taxon>Rhabditida</taxon>
        <taxon>Rhabditina</taxon>
        <taxon>Diplogasteromorpha</taxon>
        <taxon>Diplogasteroidea</taxon>
        <taxon>Neodiplogasteridae</taxon>
        <taxon>Pristionchus</taxon>
    </lineage>
</organism>
<gene>
    <name evidence="1" type="ORF">PENTCL1PPCAC_15573</name>
</gene>
<dbReference type="Proteomes" id="UP001432027">
    <property type="component" value="Unassembled WGS sequence"/>
</dbReference>
<evidence type="ECO:0008006" key="3">
    <source>
        <dbReference type="Google" id="ProtNLM"/>
    </source>
</evidence>